<accession>A0A8H7ZPP5</accession>
<sequence>FRNHAHGKKRADILADQLRLSVRCLAASAFCFCRQIGASRPPGLCRKKKKKKKNAGISPLSPDGERRSTPPARPPVWPAAAATLPPRAPAAHRAQKEKALAGSIPRRGRAVRDGRARSRRHPHARANMAPRTRKAAAAAAATGPPGKKPAASTSSLPSSLSSSLSSRPSVASLAPGKAAPAAGANGGVGCLASSVVDGKRKSQFEDRLSSPGRGNVAPAAAGRPRRRRPCCVFLAVAAILYACWLAAVRRVSGALEPLLEETGGRLQLELVAEKVVLPAAKDYLPQLVYDRFEAATRTVLARSRDWTAQSAFFLGLSKKEGGLLYSSPETIFQRGLHMKQEEGITAKHPLLLIPGIISTSSCSWLSHMKLDPLTGLDPEGVKLRASQGLEAADYLVPGYW</sequence>
<dbReference type="OrthoDB" id="190846at2759"/>
<protein>
    <submittedName>
        <fullName evidence="3">Uncharacterized protein</fullName>
    </submittedName>
</protein>
<evidence type="ECO:0000313" key="4">
    <source>
        <dbReference type="Proteomes" id="UP000673691"/>
    </source>
</evidence>
<dbReference type="EMBL" id="JAEFCI010010651">
    <property type="protein sequence ID" value="KAG5457092.1"/>
    <property type="molecule type" value="Genomic_DNA"/>
</dbReference>
<feature type="region of interest" description="Disordered" evidence="1">
    <location>
        <begin position="42"/>
        <end position="183"/>
    </location>
</feature>
<keyword evidence="2" id="KW-0472">Membrane</keyword>
<keyword evidence="2" id="KW-0812">Transmembrane</keyword>
<reference evidence="3 4" key="1">
    <citation type="journal article" name="Sci. Rep.">
        <title>Genome-scale phylogenetic analyses confirm Olpidium as the closest living zoosporic fungus to the non-flagellated, terrestrial fungi.</title>
        <authorList>
            <person name="Chang Y."/>
            <person name="Rochon D."/>
            <person name="Sekimoto S."/>
            <person name="Wang Y."/>
            <person name="Chovatia M."/>
            <person name="Sandor L."/>
            <person name="Salamov A."/>
            <person name="Grigoriev I.V."/>
            <person name="Stajich J.E."/>
            <person name="Spatafora J.W."/>
        </authorList>
    </citation>
    <scope>NUCLEOTIDE SEQUENCE [LARGE SCALE GENOMIC DNA]</scope>
    <source>
        <strain evidence="3">S191</strain>
    </source>
</reference>
<feature type="compositionally biased region" description="Low complexity" evidence="1">
    <location>
        <begin position="211"/>
        <end position="221"/>
    </location>
</feature>
<feature type="non-terminal residue" evidence="3">
    <location>
        <position position="400"/>
    </location>
</feature>
<proteinExistence type="predicted"/>
<name>A0A8H7ZPP5_9FUNG</name>
<feature type="region of interest" description="Disordered" evidence="1">
    <location>
        <begin position="202"/>
        <end position="221"/>
    </location>
</feature>
<organism evidence="3 4">
    <name type="scientific">Olpidium bornovanus</name>
    <dbReference type="NCBI Taxonomy" id="278681"/>
    <lineage>
        <taxon>Eukaryota</taxon>
        <taxon>Fungi</taxon>
        <taxon>Fungi incertae sedis</taxon>
        <taxon>Olpidiomycota</taxon>
        <taxon>Olpidiomycotina</taxon>
        <taxon>Olpidiomycetes</taxon>
        <taxon>Olpidiales</taxon>
        <taxon>Olpidiaceae</taxon>
        <taxon>Olpidium</taxon>
    </lineage>
</organism>
<dbReference type="Proteomes" id="UP000673691">
    <property type="component" value="Unassembled WGS sequence"/>
</dbReference>
<dbReference type="AlphaFoldDB" id="A0A8H7ZPP5"/>
<keyword evidence="4" id="KW-1185">Reference proteome</keyword>
<feature type="compositionally biased region" description="Low complexity" evidence="1">
    <location>
        <begin position="125"/>
        <end position="183"/>
    </location>
</feature>
<feature type="transmembrane region" description="Helical" evidence="2">
    <location>
        <begin position="230"/>
        <end position="247"/>
    </location>
</feature>
<feature type="non-terminal residue" evidence="3">
    <location>
        <position position="1"/>
    </location>
</feature>
<evidence type="ECO:0000313" key="3">
    <source>
        <dbReference type="EMBL" id="KAG5457092.1"/>
    </source>
</evidence>
<feature type="compositionally biased region" description="Basic residues" evidence="1">
    <location>
        <begin position="45"/>
        <end position="54"/>
    </location>
</feature>
<keyword evidence="2" id="KW-1133">Transmembrane helix</keyword>
<gene>
    <name evidence="3" type="ORF">BJ554DRAFT_2989</name>
</gene>
<comment type="caution">
    <text evidence="3">The sequence shown here is derived from an EMBL/GenBank/DDBJ whole genome shotgun (WGS) entry which is preliminary data.</text>
</comment>
<evidence type="ECO:0000256" key="1">
    <source>
        <dbReference type="SAM" id="MobiDB-lite"/>
    </source>
</evidence>
<feature type="compositionally biased region" description="Low complexity" evidence="1">
    <location>
        <begin position="78"/>
        <end position="92"/>
    </location>
</feature>
<evidence type="ECO:0000256" key="2">
    <source>
        <dbReference type="SAM" id="Phobius"/>
    </source>
</evidence>